<evidence type="ECO:0000313" key="1">
    <source>
        <dbReference type="EMBL" id="CDW38107.1"/>
    </source>
</evidence>
<accession>A0A0K2UJI1</accession>
<organism evidence="1">
    <name type="scientific">Lepeophtheirus salmonis</name>
    <name type="common">Salmon louse</name>
    <name type="synonym">Caligus salmonis</name>
    <dbReference type="NCBI Taxonomy" id="72036"/>
    <lineage>
        <taxon>Eukaryota</taxon>
        <taxon>Metazoa</taxon>
        <taxon>Ecdysozoa</taxon>
        <taxon>Arthropoda</taxon>
        <taxon>Crustacea</taxon>
        <taxon>Multicrustacea</taxon>
        <taxon>Hexanauplia</taxon>
        <taxon>Copepoda</taxon>
        <taxon>Siphonostomatoida</taxon>
        <taxon>Caligidae</taxon>
        <taxon>Lepeophtheirus</taxon>
    </lineage>
</organism>
<sequence>KHTSSVCRRGGRGQLGRNVAGIERAASEKILFSFRTEFTLLRG</sequence>
<protein>
    <submittedName>
        <fullName evidence="1">Uncharacterized protein</fullName>
    </submittedName>
</protein>
<dbReference type="EMBL" id="HACA01020746">
    <property type="protein sequence ID" value="CDW38107.1"/>
    <property type="molecule type" value="Transcribed_RNA"/>
</dbReference>
<reference evidence="1" key="1">
    <citation type="submission" date="2014-05" db="EMBL/GenBank/DDBJ databases">
        <authorList>
            <person name="Chronopoulou M."/>
        </authorList>
    </citation>
    <scope>NUCLEOTIDE SEQUENCE</scope>
    <source>
        <tissue evidence="1">Whole organism</tissue>
    </source>
</reference>
<feature type="non-terminal residue" evidence="1">
    <location>
        <position position="1"/>
    </location>
</feature>
<dbReference type="AlphaFoldDB" id="A0A0K2UJI1"/>
<proteinExistence type="predicted"/>
<name>A0A0K2UJI1_LEPSM</name>